<evidence type="ECO:0000259" key="4">
    <source>
        <dbReference type="PROSITE" id="PS50983"/>
    </source>
</evidence>
<organism evidence="5 6">
    <name type="scientific">Haloferax mediterranei (strain ATCC 33500 / DSM 1411 / JCM 8866 / NBRC 14739 / NCIMB 2177 / R-4)</name>
    <name type="common">Halobacterium mediterranei</name>
    <dbReference type="NCBI Taxonomy" id="523841"/>
    <lineage>
        <taxon>Archaea</taxon>
        <taxon>Methanobacteriati</taxon>
        <taxon>Methanobacteriota</taxon>
        <taxon>Stenosarchaea group</taxon>
        <taxon>Halobacteria</taxon>
        <taxon>Halobacteriales</taxon>
        <taxon>Haloferacaceae</taxon>
        <taxon>Haloferax</taxon>
    </lineage>
</organism>
<dbReference type="PROSITE" id="PS51257">
    <property type="entry name" value="PROKAR_LIPOPROTEIN"/>
    <property type="match status" value="1"/>
</dbReference>
<reference evidence="5 6" key="1">
    <citation type="submission" date="2014-04" db="EMBL/GenBank/DDBJ databases">
        <title>Transcriptional profiles of Haloferax mediterranei on the basis of nitrogen availability.</title>
        <authorList>
            <person name="Bautista V."/>
        </authorList>
    </citation>
    <scope>NUCLEOTIDE SEQUENCE [LARGE SCALE GENOMIC DNA]</scope>
    <source>
        <strain evidence="6">ATCC 33500 / DSM 1411 / JCM 8866 / NBRC 14739 / NCIMB 2177 / R-4</strain>
        <plasmid evidence="6">Plasmid HMPLAS1</plasmid>
    </source>
</reference>
<accession>A0A059TZM8</accession>
<protein>
    <submittedName>
        <fullName evidence="5">ABC transporter substrate-binding protein</fullName>
    </submittedName>
</protein>
<dbReference type="PANTHER" id="PTHR30532:SF1">
    <property type="entry name" value="IRON(3+)-HYDROXAMATE-BINDING PROTEIN FHUD"/>
    <property type="match status" value="1"/>
</dbReference>
<dbReference type="EMBL" id="CP007554">
    <property type="protein sequence ID" value="AHZ24612.1"/>
    <property type="molecule type" value="Genomic_DNA"/>
</dbReference>
<dbReference type="SUPFAM" id="SSF53807">
    <property type="entry name" value="Helical backbone' metal receptor"/>
    <property type="match status" value="1"/>
</dbReference>
<keyword evidence="2" id="KW-0813">Transport</keyword>
<dbReference type="AlphaFoldDB" id="A0A059TZM8"/>
<dbReference type="Proteomes" id="UP000027075">
    <property type="component" value="Plasmid HMPLAS1"/>
</dbReference>
<evidence type="ECO:0000313" key="6">
    <source>
        <dbReference type="Proteomes" id="UP000027075"/>
    </source>
</evidence>
<feature type="domain" description="Fe/B12 periplasmic-binding" evidence="4">
    <location>
        <begin position="79"/>
        <end position="373"/>
    </location>
</feature>
<dbReference type="PANTHER" id="PTHR30532">
    <property type="entry name" value="IRON III DICITRATE-BINDING PERIPLASMIC PROTEIN"/>
    <property type="match status" value="1"/>
</dbReference>
<keyword evidence="5" id="KW-0614">Plasmid</keyword>
<evidence type="ECO:0000313" key="5">
    <source>
        <dbReference type="EMBL" id="AHZ24612.1"/>
    </source>
</evidence>
<proteinExistence type="predicted"/>
<evidence type="ECO:0000256" key="3">
    <source>
        <dbReference type="ARBA" id="ARBA00022729"/>
    </source>
</evidence>
<dbReference type="InterPro" id="IPR051313">
    <property type="entry name" value="Bact_iron-sidero_bind"/>
</dbReference>
<sequence>MVERETIRDNSITRRDYVKYGGTVIGVGILTGCTGSGESSTPTETTSGSVTVAETAKETSYSVTMSPAGEVTFEQPPESVFTVLPHHADMATAVGHGDAVTSMLYSPGYNDEIWNKFLERLDGVSVDWAGLPGSWNPSKELLYELDSDLHLADPAYMTTMQGWSTDDIEEITENVAPWFGNTLSSANKEPPAGWAEGYQYYTLWEIFEKVAQVFQAEARYEALADVHAQVLSTIEGNLPPEDQRPTAAMVIFAQSEDSMYVYALNGPGFLTAHTRPLGAADVFADVQTESSVDFEALIEADPDVILCLAGMSEYRHVTKVRDRLKSNPTTKSLSAVQNDRIYTQGGRNQGPLMNLFQLEMAAKQLYPDIFGEWPTYTEGPYPEIPADEQLFDRQRVADIIKGDF</sequence>
<keyword evidence="3" id="KW-0732">Signal</keyword>
<dbReference type="Pfam" id="PF01497">
    <property type="entry name" value="Peripla_BP_2"/>
    <property type="match status" value="1"/>
</dbReference>
<evidence type="ECO:0000256" key="2">
    <source>
        <dbReference type="ARBA" id="ARBA00022448"/>
    </source>
</evidence>
<comment type="subcellular location">
    <subcellularLocation>
        <location evidence="1">Cell envelope</location>
    </subcellularLocation>
</comment>
<name>A0A059TZM8_HALMT</name>
<dbReference type="PROSITE" id="PS50983">
    <property type="entry name" value="FE_B12_PBP"/>
    <property type="match status" value="1"/>
</dbReference>
<evidence type="ECO:0000256" key="1">
    <source>
        <dbReference type="ARBA" id="ARBA00004196"/>
    </source>
</evidence>
<gene>
    <name evidence="5" type="ORF">BM92_17085</name>
</gene>
<dbReference type="Gene3D" id="3.40.50.1980">
    <property type="entry name" value="Nitrogenase molybdenum iron protein domain"/>
    <property type="match status" value="2"/>
</dbReference>
<dbReference type="InterPro" id="IPR002491">
    <property type="entry name" value="ABC_transptr_periplasmic_BD"/>
</dbReference>
<geneLocation type="plasmid" evidence="5 6">
    <name>HMPLAS1</name>
</geneLocation>